<dbReference type="AlphaFoldDB" id="Q22P67"/>
<accession>Q22P67</accession>
<evidence type="ECO:0000313" key="3">
    <source>
        <dbReference type="Proteomes" id="UP000009168"/>
    </source>
</evidence>
<feature type="transmembrane region" description="Helical" evidence="1">
    <location>
        <begin position="437"/>
        <end position="458"/>
    </location>
</feature>
<protein>
    <submittedName>
        <fullName evidence="2">Transmembrane protein, putative</fullName>
    </submittedName>
</protein>
<evidence type="ECO:0000313" key="2">
    <source>
        <dbReference type="EMBL" id="EAR86944.2"/>
    </source>
</evidence>
<keyword evidence="1" id="KW-1133">Transmembrane helix</keyword>
<dbReference type="PANTHER" id="PTHR11319:SF35">
    <property type="entry name" value="OUTER MEMBRANE PROTEIN PMPC-RELATED"/>
    <property type="match status" value="1"/>
</dbReference>
<gene>
    <name evidence="2" type="ORF">TTHERM_00414190</name>
</gene>
<dbReference type="RefSeq" id="XP_001007189.2">
    <property type="nucleotide sequence ID" value="XM_001007189.2"/>
</dbReference>
<sequence>MKDFPQYLLNGGAFNIQNIDELYITESKFQINQSILGNGGSLFLYQIQNLYISNSEFFENQSQNESGGAVFIDQNQLKSTNSSIINCNFQQNTAIQGLGGAIYINNCDLNLKSTNILNNRASIGGGIYYQQLIPRIIQQNQIKFNKNIVKDNGCILYGQNIASTLRKLLLNINKDLKTIVVEGYFSQNEPIIVKNFRSGEYLVLDDIQIIDEENYNFKYDPLLKYSQSATEIIQLTTLSINMQNKSEQMNIFGGIIVNYQKGKFSFNVSLSYIPNQSSNFQIQSQKMPALYDYKGNLFLEQKQLSLNFKVDFRQCITGEVQKSFFSSIICDQCPDGKYSLNVNDQVCQICPSQAIRCFGSQIQVKNGYWKKNNQSDLIFYCENAPENCQPESLESKLGCAQGYVGPLCEQCDFFGNVWGQRYSTTFKNFNCSKCSDMLVLAGFEQAIFIILLTLYIYICNRKIINQIERDLQNYYIKMMGLIYLNNSDQFYSMFKDSN</sequence>
<proteinExistence type="predicted"/>
<reference evidence="3" key="1">
    <citation type="journal article" date="2006" name="PLoS Biol.">
        <title>Macronuclear genome sequence of the ciliate Tetrahymena thermophila, a model eukaryote.</title>
        <authorList>
            <person name="Eisen J.A."/>
            <person name="Coyne R.S."/>
            <person name="Wu M."/>
            <person name="Wu D."/>
            <person name="Thiagarajan M."/>
            <person name="Wortman J.R."/>
            <person name="Badger J.H."/>
            <person name="Ren Q."/>
            <person name="Amedeo P."/>
            <person name="Jones K.M."/>
            <person name="Tallon L.J."/>
            <person name="Delcher A.L."/>
            <person name="Salzberg S.L."/>
            <person name="Silva J.C."/>
            <person name="Haas B.J."/>
            <person name="Majoros W.H."/>
            <person name="Farzad M."/>
            <person name="Carlton J.M."/>
            <person name="Smith R.K. Jr."/>
            <person name="Garg J."/>
            <person name="Pearlman R.E."/>
            <person name="Karrer K.M."/>
            <person name="Sun L."/>
            <person name="Manning G."/>
            <person name="Elde N.C."/>
            <person name="Turkewitz A.P."/>
            <person name="Asai D.J."/>
            <person name="Wilkes D.E."/>
            <person name="Wang Y."/>
            <person name="Cai H."/>
            <person name="Collins K."/>
            <person name="Stewart B.A."/>
            <person name="Lee S.R."/>
            <person name="Wilamowska K."/>
            <person name="Weinberg Z."/>
            <person name="Ruzzo W.L."/>
            <person name="Wloga D."/>
            <person name="Gaertig J."/>
            <person name="Frankel J."/>
            <person name="Tsao C.-C."/>
            <person name="Gorovsky M.A."/>
            <person name="Keeling P.J."/>
            <person name="Waller R.F."/>
            <person name="Patron N.J."/>
            <person name="Cherry J.M."/>
            <person name="Stover N.A."/>
            <person name="Krieger C.J."/>
            <person name="del Toro C."/>
            <person name="Ryder H.F."/>
            <person name="Williamson S.C."/>
            <person name="Barbeau R.A."/>
            <person name="Hamilton E.P."/>
            <person name="Orias E."/>
        </authorList>
    </citation>
    <scope>NUCLEOTIDE SEQUENCE [LARGE SCALE GENOMIC DNA]</scope>
    <source>
        <strain evidence="3">SB210</strain>
    </source>
</reference>
<dbReference type="EMBL" id="GG662856">
    <property type="protein sequence ID" value="EAR86944.2"/>
    <property type="molecule type" value="Genomic_DNA"/>
</dbReference>
<name>Q22P67_TETTS</name>
<dbReference type="InParanoid" id="Q22P67"/>
<dbReference type="PANTHER" id="PTHR11319">
    <property type="entry name" value="G PROTEIN-COUPLED RECEPTOR-RELATED"/>
    <property type="match status" value="1"/>
</dbReference>
<dbReference type="KEGG" id="tet:TTHERM_00414190"/>
<keyword evidence="3" id="KW-1185">Reference proteome</keyword>
<dbReference type="HOGENOM" id="CLU_003191_3_0_1"/>
<organism evidence="2 3">
    <name type="scientific">Tetrahymena thermophila (strain SB210)</name>
    <dbReference type="NCBI Taxonomy" id="312017"/>
    <lineage>
        <taxon>Eukaryota</taxon>
        <taxon>Sar</taxon>
        <taxon>Alveolata</taxon>
        <taxon>Ciliophora</taxon>
        <taxon>Intramacronucleata</taxon>
        <taxon>Oligohymenophorea</taxon>
        <taxon>Hymenostomatida</taxon>
        <taxon>Tetrahymenina</taxon>
        <taxon>Tetrahymenidae</taxon>
        <taxon>Tetrahymena</taxon>
    </lineage>
</organism>
<evidence type="ECO:0000256" key="1">
    <source>
        <dbReference type="SAM" id="Phobius"/>
    </source>
</evidence>
<dbReference type="GeneID" id="7835009"/>
<dbReference type="OrthoDB" id="338325at2759"/>
<keyword evidence="1 2" id="KW-0812">Transmembrane</keyword>
<dbReference type="Proteomes" id="UP000009168">
    <property type="component" value="Unassembled WGS sequence"/>
</dbReference>
<keyword evidence="1" id="KW-0472">Membrane</keyword>